<organism evidence="1 2">
    <name type="scientific">Smallanthus sonchifolius</name>
    <dbReference type="NCBI Taxonomy" id="185202"/>
    <lineage>
        <taxon>Eukaryota</taxon>
        <taxon>Viridiplantae</taxon>
        <taxon>Streptophyta</taxon>
        <taxon>Embryophyta</taxon>
        <taxon>Tracheophyta</taxon>
        <taxon>Spermatophyta</taxon>
        <taxon>Magnoliopsida</taxon>
        <taxon>eudicotyledons</taxon>
        <taxon>Gunneridae</taxon>
        <taxon>Pentapetalae</taxon>
        <taxon>asterids</taxon>
        <taxon>campanulids</taxon>
        <taxon>Asterales</taxon>
        <taxon>Asteraceae</taxon>
        <taxon>Asteroideae</taxon>
        <taxon>Heliantheae alliance</taxon>
        <taxon>Millerieae</taxon>
        <taxon>Smallanthus</taxon>
    </lineage>
</organism>
<sequence length="426" mass="46316">MGVLSWPSDSELDRVKKMVAEMGGVSVNVVKIVVSPYRICPLGAHIDHQGGIVSAMTINKGIILGFVPSASSQVLLRSGQFSGEVRFRVDQIQLPKHSAKSNGTMEEYKWGCYAKGAVYALQRGGNELKQGITGFLCGSEGLDSSGLSSSAAVGIAYLLALESANNMTVSPTENIEYDRLIENEYLGLKNGILDQSAILLSSNGCLTCMDCKTKLHKLVRPPKQNAESKFPYKILLAFSGLKQAITTNPGYNRRVTECREAAQILLKAAGKEVEPVLSNVEQKEFDAHKSKLEPDLGRRAEHYFSENTRVMKGLEAWACGDFEQFGKLISASGLSSIQNYECGCEPLIQLYEILLKAPGVYGARFSGAGFRGCCVAFVNSNYAYEAASFVKNEYFKLQPELASHLNQDSAVVICDSGDCARALSLR</sequence>
<evidence type="ECO:0000313" key="1">
    <source>
        <dbReference type="EMBL" id="KAI3754795.1"/>
    </source>
</evidence>
<reference evidence="1 2" key="2">
    <citation type="journal article" date="2022" name="Mol. Ecol. Resour.">
        <title>The genomes of chicory, endive, great burdock and yacon provide insights into Asteraceae paleo-polyploidization history and plant inulin production.</title>
        <authorList>
            <person name="Fan W."/>
            <person name="Wang S."/>
            <person name="Wang H."/>
            <person name="Wang A."/>
            <person name="Jiang F."/>
            <person name="Liu H."/>
            <person name="Zhao H."/>
            <person name="Xu D."/>
            <person name="Zhang Y."/>
        </authorList>
    </citation>
    <scope>NUCLEOTIDE SEQUENCE [LARGE SCALE GENOMIC DNA]</scope>
    <source>
        <strain evidence="2">cv. Yunnan</strain>
        <tissue evidence="1">Leaves</tissue>
    </source>
</reference>
<gene>
    <name evidence="1" type="ORF">L1987_54586</name>
</gene>
<comment type="caution">
    <text evidence="1">The sequence shown here is derived from an EMBL/GenBank/DDBJ whole genome shotgun (WGS) entry which is preliminary data.</text>
</comment>
<protein>
    <submittedName>
        <fullName evidence="1">Uncharacterized protein</fullName>
    </submittedName>
</protein>
<evidence type="ECO:0000313" key="2">
    <source>
        <dbReference type="Proteomes" id="UP001056120"/>
    </source>
</evidence>
<name>A0ACB9E7X8_9ASTR</name>
<dbReference type="EMBL" id="CM042035">
    <property type="protein sequence ID" value="KAI3754795.1"/>
    <property type="molecule type" value="Genomic_DNA"/>
</dbReference>
<dbReference type="Proteomes" id="UP001056120">
    <property type="component" value="Linkage Group LG18"/>
</dbReference>
<reference evidence="2" key="1">
    <citation type="journal article" date="2022" name="Mol. Ecol. Resour.">
        <title>The genomes of chicory, endive, great burdock and yacon provide insights into Asteraceae palaeo-polyploidization history and plant inulin production.</title>
        <authorList>
            <person name="Fan W."/>
            <person name="Wang S."/>
            <person name="Wang H."/>
            <person name="Wang A."/>
            <person name="Jiang F."/>
            <person name="Liu H."/>
            <person name="Zhao H."/>
            <person name="Xu D."/>
            <person name="Zhang Y."/>
        </authorList>
    </citation>
    <scope>NUCLEOTIDE SEQUENCE [LARGE SCALE GENOMIC DNA]</scope>
    <source>
        <strain evidence="2">cv. Yunnan</strain>
    </source>
</reference>
<keyword evidence="2" id="KW-1185">Reference proteome</keyword>
<proteinExistence type="predicted"/>
<accession>A0ACB9E7X8</accession>